<accession>A0A066XLT8</accession>
<dbReference type="Proteomes" id="UP000027238">
    <property type="component" value="Unassembled WGS sequence"/>
</dbReference>
<evidence type="ECO:0000313" key="1">
    <source>
        <dbReference type="EMBL" id="KDN67000.1"/>
    </source>
</evidence>
<sequence length="216" mass="23840">MLPLFDHTNHITDFSIGPEDPEHGGTGPWPRDPVARLRQYASSAEAWEATHPSHRGCFVGHACRVTGEASCPRANYLAQFHHAYGTCCQWGPGHIYCGGVTSAGERHQFPSCADCGVLVEIWDLILINRRLLVDEKQVQTPEDYKLVQDSLLGYIRAYRVRRATHAAAARARADDAFEAQLRCVEEGIETPPGTTLMGKVAALVTGALTPSCWWTR</sequence>
<keyword evidence="2" id="KW-1185">Reference proteome</keyword>
<dbReference type="OMA" id="PSHRGCF"/>
<dbReference type="eggNOG" id="ENOG502T697">
    <property type="taxonomic scope" value="Eukaryota"/>
</dbReference>
<organism evidence="1 2">
    <name type="scientific">Colletotrichum sublineola</name>
    <name type="common">Sorghum anthracnose fungus</name>
    <dbReference type="NCBI Taxonomy" id="1173701"/>
    <lineage>
        <taxon>Eukaryota</taxon>
        <taxon>Fungi</taxon>
        <taxon>Dikarya</taxon>
        <taxon>Ascomycota</taxon>
        <taxon>Pezizomycotina</taxon>
        <taxon>Sordariomycetes</taxon>
        <taxon>Hypocreomycetidae</taxon>
        <taxon>Glomerellales</taxon>
        <taxon>Glomerellaceae</taxon>
        <taxon>Colletotrichum</taxon>
        <taxon>Colletotrichum graminicola species complex</taxon>
    </lineage>
</organism>
<name>A0A066XLT8_COLSU</name>
<dbReference type="AlphaFoldDB" id="A0A066XLT8"/>
<comment type="caution">
    <text evidence="1">The sequence shown here is derived from an EMBL/GenBank/DDBJ whole genome shotgun (WGS) entry which is preliminary data.</text>
</comment>
<gene>
    <name evidence="1" type="ORF">CSUB01_11643</name>
</gene>
<proteinExistence type="predicted"/>
<evidence type="ECO:0000313" key="2">
    <source>
        <dbReference type="Proteomes" id="UP000027238"/>
    </source>
</evidence>
<reference evidence="2" key="1">
    <citation type="journal article" date="2014" name="Genome Announc.">
        <title>Draft genome sequence of Colletotrichum sublineola, a destructive pathogen of cultivated sorghum.</title>
        <authorList>
            <person name="Baroncelli R."/>
            <person name="Sanz-Martin J.M."/>
            <person name="Rech G.E."/>
            <person name="Sukno S.A."/>
            <person name="Thon M.R."/>
        </authorList>
    </citation>
    <scope>NUCLEOTIDE SEQUENCE [LARGE SCALE GENOMIC DNA]</scope>
    <source>
        <strain evidence="2">TX430BB</strain>
    </source>
</reference>
<protein>
    <submittedName>
        <fullName evidence="1">Uncharacterized protein</fullName>
    </submittedName>
</protein>
<dbReference type="OrthoDB" id="4801410at2759"/>
<dbReference type="HOGENOM" id="CLU_1277553_0_0_1"/>
<dbReference type="EMBL" id="JMSE01000853">
    <property type="protein sequence ID" value="KDN67000.1"/>
    <property type="molecule type" value="Genomic_DNA"/>
</dbReference>